<dbReference type="Proteomes" id="UP000472839">
    <property type="component" value="Unassembled WGS sequence"/>
</dbReference>
<organism evidence="1 2">
    <name type="scientific">Poseidonibacter ostreae</name>
    <dbReference type="NCBI Taxonomy" id="2654171"/>
    <lineage>
        <taxon>Bacteria</taxon>
        <taxon>Pseudomonadati</taxon>
        <taxon>Campylobacterota</taxon>
        <taxon>Epsilonproteobacteria</taxon>
        <taxon>Campylobacterales</taxon>
        <taxon>Arcobacteraceae</taxon>
        <taxon>Poseidonibacter</taxon>
    </lineage>
</organism>
<dbReference type="EMBL" id="WFKK01000002">
    <property type="protein sequence ID" value="KAB7891124.1"/>
    <property type="molecule type" value="Genomic_DNA"/>
</dbReference>
<feature type="non-terminal residue" evidence="1">
    <location>
        <position position="89"/>
    </location>
</feature>
<accession>A0A6L4WWX7</accession>
<proteinExistence type="predicted"/>
<evidence type="ECO:0000313" key="2">
    <source>
        <dbReference type="Proteomes" id="UP000472839"/>
    </source>
</evidence>
<dbReference type="RefSeq" id="WP_193315812.1">
    <property type="nucleotide sequence ID" value="NZ_WFKK01000002.1"/>
</dbReference>
<dbReference type="AlphaFoldDB" id="A0A6L4WWX7"/>
<gene>
    <name evidence="1" type="ORF">GBG19_01790</name>
</gene>
<comment type="caution">
    <text evidence="1">The sequence shown here is derived from an EMBL/GenBank/DDBJ whole genome shotgun (WGS) entry which is preliminary data.</text>
</comment>
<name>A0A6L4WWX7_9BACT</name>
<sequence length="89" mass="9817">MIGTLSAEDIMQKSMSTMEQGMTKIQKGFLNNNVDLIKEGSMLVKEGNALFSDTKVIKEYLPADKKHMANVAANSSERIALDINVLELN</sequence>
<reference evidence="1 2" key="1">
    <citation type="submission" date="2019-10" db="EMBL/GenBank/DDBJ databases">
        <title>Poseidonibacter ostreae sp. nov., isolated from the gut of the Ostrea denselamellosa.</title>
        <authorList>
            <person name="Choi A."/>
        </authorList>
    </citation>
    <scope>NUCLEOTIDE SEQUENCE [LARGE SCALE GENOMIC DNA]</scope>
    <source>
        <strain evidence="1 2">SJOD-M-33</strain>
    </source>
</reference>
<protein>
    <submittedName>
        <fullName evidence="1">Uncharacterized protein</fullName>
    </submittedName>
</protein>
<evidence type="ECO:0000313" key="1">
    <source>
        <dbReference type="EMBL" id="KAB7891124.1"/>
    </source>
</evidence>